<dbReference type="GeneID" id="9825268"/>
<dbReference type="PANTHER" id="PTHR22899">
    <property type="entry name" value="CYCLIN-RELATED F-BOX FAMILY"/>
    <property type="match status" value="1"/>
</dbReference>
<dbReference type="RefSeq" id="XP_003096796.2">
    <property type="nucleotide sequence ID" value="XM_003096748.2"/>
</dbReference>
<dbReference type="KEGG" id="crq:GCK72_022375"/>
<evidence type="ECO:0000259" key="1">
    <source>
        <dbReference type="PROSITE" id="PS50181"/>
    </source>
</evidence>
<dbReference type="PROSITE" id="PS50181">
    <property type="entry name" value="FBOX"/>
    <property type="match status" value="1"/>
</dbReference>
<dbReference type="PANTHER" id="PTHR22899:SF0">
    <property type="entry name" value="F-BOX ASSOCIATED DOMAIN-CONTAINING PROTEIN-RELATED"/>
    <property type="match status" value="1"/>
</dbReference>
<feature type="domain" description="F-box" evidence="1">
    <location>
        <begin position="4"/>
        <end position="48"/>
    </location>
</feature>
<dbReference type="Proteomes" id="UP000483820">
    <property type="component" value="Chromosome X"/>
</dbReference>
<comment type="caution">
    <text evidence="2">The sequence shown here is derived from an EMBL/GenBank/DDBJ whole genome shotgun (WGS) entry which is preliminary data.</text>
</comment>
<dbReference type="Pfam" id="PF07735">
    <property type="entry name" value="FBA_2"/>
    <property type="match status" value="1"/>
</dbReference>
<sequence length="334" mass="38199">MSSAFPLLCLPENALELVIECMDYVDIVGFSLVSHKTKEIVRSLYLDIGRLVLTVNDIIRIRSDPDRDGPSSMVWSFYPEEDNAGPVPIPVYMPARVTGMRDLITHRNFVEYQNPCLSIQEWVEHFQYLFSIEEIDYISFANETCKFDWTSLKYALGKFNINTLFFHNFCGLDCAQKALKQFSSVTSVTAFSPSFNDPSHYSNILIQNLDTLSLGHENMALKIGLDDLLLMNSKAMSIQSPTLTDKMLNQFFKHWIKGSNPRMDVAHFAFVNDQVVNKEIILKDLHCQEVPLDDVRDDVEVTEKYNIMRKGGSVGTITIQQTDEGYDVFFQQVQ</sequence>
<gene>
    <name evidence="2" type="ORF">GCK72_022375</name>
</gene>
<dbReference type="InterPro" id="IPR053222">
    <property type="entry name" value="Zygotic_Embryogenesis-Asso"/>
</dbReference>
<dbReference type="InterPro" id="IPR001810">
    <property type="entry name" value="F-box_dom"/>
</dbReference>
<dbReference type="AlphaFoldDB" id="A0A6A5FTL2"/>
<evidence type="ECO:0000313" key="2">
    <source>
        <dbReference type="EMBL" id="KAF1745927.1"/>
    </source>
</evidence>
<proteinExistence type="predicted"/>
<dbReference type="InterPro" id="IPR012885">
    <property type="entry name" value="F-box_Sdz-33"/>
</dbReference>
<reference evidence="2 3" key="1">
    <citation type="submission" date="2019-12" db="EMBL/GenBank/DDBJ databases">
        <title>Chromosome-level assembly of the Caenorhabditis remanei genome.</title>
        <authorList>
            <person name="Teterina A.A."/>
            <person name="Willis J.H."/>
            <person name="Phillips P.C."/>
        </authorList>
    </citation>
    <scope>NUCLEOTIDE SEQUENCE [LARGE SCALE GENOMIC DNA]</scope>
    <source>
        <strain evidence="2 3">PX506</strain>
        <tissue evidence="2">Whole organism</tissue>
    </source>
</reference>
<organism evidence="2 3">
    <name type="scientific">Caenorhabditis remanei</name>
    <name type="common">Caenorhabditis vulgaris</name>
    <dbReference type="NCBI Taxonomy" id="31234"/>
    <lineage>
        <taxon>Eukaryota</taxon>
        <taxon>Metazoa</taxon>
        <taxon>Ecdysozoa</taxon>
        <taxon>Nematoda</taxon>
        <taxon>Chromadorea</taxon>
        <taxon>Rhabditida</taxon>
        <taxon>Rhabditina</taxon>
        <taxon>Rhabditomorpha</taxon>
        <taxon>Rhabditoidea</taxon>
        <taxon>Rhabditidae</taxon>
        <taxon>Peloderinae</taxon>
        <taxon>Caenorhabditis</taxon>
    </lineage>
</organism>
<name>A0A6A5FTL2_CAERE</name>
<dbReference type="EMBL" id="WUAV01000006">
    <property type="protein sequence ID" value="KAF1745927.1"/>
    <property type="molecule type" value="Genomic_DNA"/>
</dbReference>
<evidence type="ECO:0000313" key="3">
    <source>
        <dbReference type="Proteomes" id="UP000483820"/>
    </source>
</evidence>
<dbReference type="CTD" id="9825268"/>
<accession>A0A6A5FTL2</accession>
<dbReference type="Pfam" id="PF00646">
    <property type="entry name" value="F-box"/>
    <property type="match status" value="1"/>
</dbReference>
<protein>
    <recommendedName>
        <fullName evidence="1">F-box domain-containing protein</fullName>
    </recommendedName>
</protein>